<dbReference type="EMBL" id="GGEC01088676">
    <property type="protein sequence ID" value="MBX69160.1"/>
    <property type="molecule type" value="Transcribed_RNA"/>
</dbReference>
<organism evidence="1">
    <name type="scientific">Rhizophora mucronata</name>
    <name type="common">Asiatic mangrove</name>
    <dbReference type="NCBI Taxonomy" id="61149"/>
    <lineage>
        <taxon>Eukaryota</taxon>
        <taxon>Viridiplantae</taxon>
        <taxon>Streptophyta</taxon>
        <taxon>Embryophyta</taxon>
        <taxon>Tracheophyta</taxon>
        <taxon>Spermatophyta</taxon>
        <taxon>Magnoliopsida</taxon>
        <taxon>eudicotyledons</taxon>
        <taxon>Gunneridae</taxon>
        <taxon>Pentapetalae</taxon>
        <taxon>rosids</taxon>
        <taxon>fabids</taxon>
        <taxon>Malpighiales</taxon>
        <taxon>Rhizophoraceae</taxon>
        <taxon>Rhizophora</taxon>
    </lineage>
</organism>
<sequence length="70" mass="7986">MSFFIFDKCLSLNSSLLKSANLFNPTSCPEADLFFAFLSRIYFKLLRKFSSLFSASSACLYTLPCFCFHS</sequence>
<proteinExistence type="predicted"/>
<protein>
    <submittedName>
        <fullName evidence="1">Uncharacterized protein MANES_16G040500</fullName>
    </submittedName>
</protein>
<reference evidence="1" key="1">
    <citation type="submission" date="2018-02" db="EMBL/GenBank/DDBJ databases">
        <title>Rhizophora mucronata_Transcriptome.</title>
        <authorList>
            <person name="Meera S.P."/>
            <person name="Sreeshan A."/>
            <person name="Augustine A."/>
        </authorList>
    </citation>
    <scope>NUCLEOTIDE SEQUENCE</scope>
    <source>
        <tissue evidence="1">Leaf</tissue>
    </source>
</reference>
<dbReference type="AlphaFoldDB" id="A0A2P2QQA1"/>
<evidence type="ECO:0000313" key="1">
    <source>
        <dbReference type="EMBL" id="MBX69160.1"/>
    </source>
</evidence>
<name>A0A2P2QQA1_RHIMU</name>
<accession>A0A2P2QQA1</accession>